<keyword evidence="1" id="KW-1133">Transmembrane helix</keyword>
<organism evidence="2 3">
    <name type="scientific">Candidatus Thiomargarita nelsonii</name>
    <dbReference type="NCBI Taxonomy" id="1003181"/>
    <lineage>
        <taxon>Bacteria</taxon>
        <taxon>Pseudomonadati</taxon>
        <taxon>Pseudomonadota</taxon>
        <taxon>Gammaproteobacteria</taxon>
        <taxon>Thiotrichales</taxon>
        <taxon>Thiotrichaceae</taxon>
        <taxon>Thiomargarita</taxon>
    </lineage>
</organism>
<evidence type="ECO:0000313" key="2">
    <source>
        <dbReference type="EMBL" id="TGO03225.1"/>
    </source>
</evidence>
<reference evidence="2 3" key="1">
    <citation type="journal article" date="2016" name="Front. Microbiol.">
        <title>Single-Cell (Meta-)Genomics of a Dimorphic Candidatus Thiomargarita nelsonii Reveals Genomic Plasticity.</title>
        <authorList>
            <person name="Flood B.E."/>
            <person name="Fliss P."/>
            <person name="Jones D.S."/>
            <person name="Dick G.J."/>
            <person name="Jain S."/>
            <person name="Kaster A.K."/>
            <person name="Winkel M."/>
            <person name="Mussmann M."/>
            <person name="Bailey J."/>
        </authorList>
    </citation>
    <scope>NUCLEOTIDE SEQUENCE [LARGE SCALE GENOMIC DNA]</scope>
    <source>
        <strain evidence="2">Hydrate Ridge</strain>
    </source>
</reference>
<evidence type="ECO:0000256" key="1">
    <source>
        <dbReference type="SAM" id="Phobius"/>
    </source>
</evidence>
<name>A0A4E0QW63_9GAMM</name>
<sequence>MVRGTHPTLAKIKSIAKLQWLSVINKYKSNEPSQKKIFDDFFYNIILMLLYLMLDFWAMVSLTTPNVSLERAYNTRMSKKIFDKKNTRHIHLNLLLTVGRNLTG</sequence>
<dbReference type="EMBL" id="JSZA02000032">
    <property type="protein sequence ID" value="TGO03225.1"/>
    <property type="molecule type" value="Genomic_DNA"/>
</dbReference>
<dbReference type="AlphaFoldDB" id="A0A4E0QW63"/>
<feature type="transmembrane region" description="Helical" evidence="1">
    <location>
        <begin position="41"/>
        <end position="60"/>
    </location>
</feature>
<keyword evidence="1" id="KW-0472">Membrane</keyword>
<dbReference type="Proteomes" id="UP000030428">
    <property type="component" value="Unassembled WGS sequence"/>
</dbReference>
<gene>
    <name evidence="2" type="ORF">PN36_10495</name>
</gene>
<keyword evidence="1" id="KW-0812">Transmembrane</keyword>
<comment type="caution">
    <text evidence="2">The sequence shown here is derived from an EMBL/GenBank/DDBJ whole genome shotgun (WGS) entry which is preliminary data.</text>
</comment>
<keyword evidence="3" id="KW-1185">Reference proteome</keyword>
<proteinExistence type="predicted"/>
<accession>A0A4E0QW63</accession>
<protein>
    <submittedName>
        <fullName evidence="2">Uncharacterized protein</fullName>
    </submittedName>
</protein>
<evidence type="ECO:0000313" key="3">
    <source>
        <dbReference type="Proteomes" id="UP000030428"/>
    </source>
</evidence>